<keyword evidence="1" id="KW-0472">Membrane</keyword>
<gene>
    <name evidence="2" type="ORF">RPR59_01875</name>
</gene>
<evidence type="ECO:0000256" key="1">
    <source>
        <dbReference type="SAM" id="Phobius"/>
    </source>
</evidence>
<dbReference type="Proteomes" id="UP001302249">
    <property type="component" value="Chromosome"/>
</dbReference>
<reference evidence="2 3" key="1">
    <citation type="submission" date="2023-09" db="EMBL/GenBank/DDBJ databases">
        <authorList>
            <person name="Rey-Velasco X."/>
        </authorList>
    </citation>
    <scope>NUCLEOTIDE SEQUENCE [LARGE SCALE GENOMIC DNA]</scope>
    <source>
        <strain evidence="2 3">W311</strain>
    </source>
</reference>
<feature type="transmembrane region" description="Helical" evidence="1">
    <location>
        <begin position="212"/>
        <end position="232"/>
    </location>
</feature>
<dbReference type="RefSeq" id="WP_313916085.1">
    <property type="nucleotide sequence ID" value="NZ_CP135076.1"/>
</dbReference>
<protein>
    <submittedName>
        <fullName evidence="2">SapC family protein</fullName>
    </submittedName>
</protein>
<evidence type="ECO:0000313" key="3">
    <source>
        <dbReference type="Proteomes" id="UP001302249"/>
    </source>
</evidence>
<evidence type="ECO:0000313" key="2">
    <source>
        <dbReference type="EMBL" id="WNO54030.1"/>
    </source>
</evidence>
<dbReference type="EMBL" id="CP135076">
    <property type="protein sequence ID" value="WNO54030.1"/>
    <property type="molecule type" value="Genomic_DNA"/>
</dbReference>
<keyword evidence="1" id="KW-1133">Transmembrane helix</keyword>
<dbReference type="InterPro" id="IPR010836">
    <property type="entry name" value="SapC"/>
</dbReference>
<organism evidence="2 3">
    <name type="scientific">Stakelama saccharophila</name>
    <dbReference type="NCBI Taxonomy" id="3075605"/>
    <lineage>
        <taxon>Bacteria</taxon>
        <taxon>Pseudomonadati</taxon>
        <taxon>Pseudomonadota</taxon>
        <taxon>Alphaproteobacteria</taxon>
        <taxon>Sphingomonadales</taxon>
        <taxon>Sphingomonadaceae</taxon>
        <taxon>Stakelama</taxon>
    </lineage>
</organism>
<sequence>MTETVLLNNVDHADIRVDTSRSARFGDSVNQVEVLPTEFELVQREYPIFFRKDSEDAYQAVALLGFDRDENLFLGEQGWRGDYVPAILARGPFSIGLSRTAGDTEATPEPKIHIDLDDPRVGREEGEPVFLPQGGLSPYLERMSEVLRLIYSGVAMRGAMFEAFAAHDLIEPATVEIEIDDARRYNLSGYHTINKERFAQLDGAALEQLQRAGFLGAAFFALASLGNIHRLIALKNRKHHGQ</sequence>
<proteinExistence type="predicted"/>
<dbReference type="Pfam" id="PF07277">
    <property type="entry name" value="SapC"/>
    <property type="match status" value="1"/>
</dbReference>
<keyword evidence="3" id="KW-1185">Reference proteome</keyword>
<keyword evidence="1" id="KW-0812">Transmembrane</keyword>
<accession>A0ABZ0B9R2</accession>
<name>A0ABZ0B9R2_9SPHN</name>